<protein>
    <submittedName>
        <fullName evidence="2">Thioesterase</fullName>
    </submittedName>
</protein>
<dbReference type="SUPFAM" id="SSF54637">
    <property type="entry name" value="Thioesterase/thiol ester dehydrase-isomerase"/>
    <property type="match status" value="1"/>
</dbReference>
<reference evidence="2" key="2">
    <citation type="submission" date="2020-09" db="EMBL/GenBank/DDBJ databases">
        <authorList>
            <person name="Sun Q."/>
            <person name="Zhou Y."/>
        </authorList>
    </citation>
    <scope>NUCLEOTIDE SEQUENCE</scope>
    <source>
        <strain evidence="2">CGMCC 1.12919</strain>
    </source>
</reference>
<evidence type="ECO:0000313" key="2">
    <source>
        <dbReference type="EMBL" id="GGC91739.1"/>
    </source>
</evidence>
<name>A0A916UYJ3_9HYPH</name>
<dbReference type="InterPro" id="IPR029069">
    <property type="entry name" value="HotDog_dom_sf"/>
</dbReference>
<dbReference type="EMBL" id="BMGG01000012">
    <property type="protein sequence ID" value="GGC91739.1"/>
    <property type="molecule type" value="Genomic_DNA"/>
</dbReference>
<feature type="domain" description="Thioesterase" evidence="1">
    <location>
        <begin position="61"/>
        <end position="133"/>
    </location>
</feature>
<dbReference type="GO" id="GO:0016790">
    <property type="term" value="F:thiolester hydrolase activity"/>
    <property type="evidence" value="ECO:0007669"/>
    <property type="project" value="UniProtKB-ARBA"/>
</dbReference>
<sequence length="161" mass="17071">MSAVSASDDDLRHAPPLGFVPFRIGNGQDFLTLTGPFHVRIKDGHLSLGFRIEPKHCNIAGVCHGGMLLTFADIQMAIAAKHQGGLSGFQPTVGLAADFLGGAPRGAWLAGRTDIVKVTEGFVFTQCLITADQAPVLRASGSFKMAKATPELEAAMRLRLD</sequence>
<dbReference type="Gene3D" id="3.10.129.10">
    <property type="entry name" value="Hotdog Thioesterase"/>
    <property type="match status" value="1"/>
</dbReference>
<evidence type="ECO:0000259" key="1">
    <source>
        <dbReference type="Pfam" id="PF03061"/>
    </source>
</evidence>
<proteinExistence type="predicted"/>
<evidence type="ECO:0000313" key="3">
    <source>
        <dbReference type="Proteomes" id="UP000637002"/>
    </source>
</evidence>
<gene>
    <name evidence="2" type="ORF">GCM10010994_56890</name>
</gene>
<dbReference type="AlphaFoldDB" id="A0A916UYJ3"/>
<reference evidence="2" key="1">
    <citation type="journal article" date="2014" name="Int. J. Syst. Evol. Microbiol.">
        <title>Complete genome sequence of Corynebacterium casei LMG S-19264T (=DSM 44701T), isolated from a smear-ripened cheese.</title>
        <authorList>
            <consortium name="US DOE Joint Genome Institute (JGI-PGF)"/>
            <person name="Walter F."/>
            <person name="Albersmeier A."/>
            <person name="Kalinowski J."/>
            <person name="Ruckert C."/>
        </authorList>
    </citation>
    <scope>NUCLEOTIDE SEQUENCE</scope>
    <source>
        <strain evidence="2">CGMCC 1.12919</strain>
    </source>
</reference>
<dbReference type="CDD" id="cd03443">
    <property type="entry name" value="PaaI_thioesterase"/>
    <property type="match status" value="1"/>
</dbReference>
<organism evidence="2 3">
    <name type="scientific">Chelatococcus reniformis</name>
    <dbReference type="NCBI Taxonomy" id="1494448"/>
    <lineage>
        <taxon>Bacteria</taxon>
        <taxon>Pseudomonadati</taxon>
        <taxon>Pseudomonadota</taxon>
        <taxon>Alphaproteobacteria</taxon>
        <taxon>Hyphomicrobiales</taxon>
        <taxon>Chelatococcaceae</taxon>
        <taxon>Chelatococcus</taxon>
    </lineage>
</organism>
<dbReference type="RefSeq" id="WP_188612568.1">
    <property type="nucleotide sequence ID" value="NZ_BMGG01000012.1"/>
</dbReference>
<keyword evidence="3" id="KW-1185">Reference proteome</keyword>
<dbReference type="Pfam" id="PF03061">
    <property type="entry name" value="4HBT"/>
    <property type="match status" value="1"/>
</dbReference>
<dbReference type="Proteomes" id="UP000637002">
    <property type="component" value="Unassembled WGS sequence"/>
</dbReference>
<comment type="caution">
    <text evidence="2">The sequence shown here is derived from an EMBL/GenBank/DDBJ whole genome shotgun (WGS) entry which is preliminary data.</text>
</comment>
<accession>A0A916UYJ3</accession>
<dbReference type="InterPro" id="IPR006683">
    <property type="entry name" value="Thioestr_dom"/>
</dbReference>